<comment type="caution">
    <text evidence="3">The sequence shown here is derived from an EMBL/GenBank/DDBJ whole genome shotgun (WGS) entry which is preliminary data.</text>
</comment>
<dbReference type="EMBL" id="JAPXFL010000003">
    <property type="protein sequence ID" value="KAK9509620.1"/>
    <property type="molecule type" value="Genomic_DNA"/>
</dbReference>
<feature type="region of interest" description="Disordered" evidence="2">
    <location>
        <begin position="508"/>
        <end position="538"/>
    </location>
</feature>
<feature type="region of interest" description="Disordered" evidence="2">
    <location>
        <begin position="460"/>
        <end position="495"/>
    </location>
</feature>
<keyword evidence="1" id="KW-0175">Coiled coil</keyword>
<evidence type="ECO:0000313" key="4">
    <source>
        <dbReference type="Proteomes" id="UP001461498"/>
    </source>
</evidence>
<proteinExistence type="predicted"/>
<reference evidence="3 4" key="1">
    <citation type="submission" date="2022-12" db="EMBL/GenBank/DDBJ databases">
        <title>Chromosome-level genome assembly of true bugs.</title>
        <authorList>
            <person name="Ma L."/>
            <person name="Li H."/>
        </authorList>
    </citation>
    <scope>NUCLEOTIDE SEQUENCE [LARGE SCALE GENOMIC DNA]</scope>
    <source>
        <strain evidence="3">Lab_2022b</strain>
    </source>
</reference>
<evidence type="ECO:0000256" key="1">
    <source>
        <dbReference type="SAM" id="Coils"/>
    </source>
</evidence>
<feature type="compositionally biased region" description="Low complexity" evidence="2">
    <location>
        <begin position="527"/>
        <end position="538"/>
    </location>
</feature>
<evidence type="ECO:0000313" key="3">
    <source>
        <dbReference type="EMBL" id="KAK9509620.1"/>
    </source>
</evidence>
<feature type="coiled-coil region" evidence="1">
    <location>
        <begin position="273"/>
        <end position="429"/>
    </location>
</feature>
<keyword evidence="4" id="KW-1185">Reference proteome</keyword>
<dbReference type="AlphaFoldDB" id="A0AAW1DIW1"/>
<organism evidence="3 4">
    <name type="scientific">Rhynocoris fuscipes</name>
    <dbReference type="NCBI Taxonomy" id="488301"/>
    <lineage>
        <taxon>Eukaryota</taxon>
        <taxon>Metazoa</taxon>
        <taxon>Ecdysozoa</taxon>
        <taxon>Arthropoda</taxon>
        <taxon>Hexapoda</taxon>
        <taxon>Insecta</taxon>
        <taxon>Pterygota</taxon>
        <taxon>Neoptera</taxon>
        <taxon>Paraneoptera</taxon>
        <taxon>Hemiptera</taxon>
        <taxon>Heteroptera</taxon>
        <taxon>Panheteroptera</taxon>
        <taxon>Cimicomorpha</taxon>
        <taxon>Reduviidae</taxon>
        <taxon>Harpactorinae</taxon>
        <taxon>Harpactorini</taxon>
        <taxon>Rhynocoris</taxon>
    </lineage>
</organism>
<accession>A0AAW1DIW1</accession>
<sequence>MTTCSLYKEIECLNEDIDICEGMLNNKTGKRYSCPPNCYCDKRTVSSCRTVPTTTKPKTASATVTKCDISPKSRQNVKNSTSKSKTPNYDYYDFEPCPRTKTYPTSTKCMEEEKLYNFVEHMEPVKLTTKRQHVTTDPSWSSILQNNNIRDEKKIVSPREKDLRHSNSNSSLVSTLALESRTVYMKSKGIQCDEIHSPKPKQSPKNDPFNSVQNLLYNMKSKLKHDPSLASMVDEMEHILGKIPAFDRGDSRALNDIPKEGRTSFCQYLLNPTTDYQASRDRLEATYRELEATCSRLKIERDTAIENASQKSLELIESMKREAETKAKLNETNVQIKEMSAKLETYTKSMEGLTDHVKRLQRENKDLDRIRGQVSQLSKMMRDVTQENKSLLSELQLATIERNKLEVELAMKEQELQKKSKELENVTQLLMKSTKSAGCQTDDVEWNMPRAANCMGTFLEDQQQQQKQQQQQHGYRNETSSRPTSPHTIAGEEDHEHDEAYSLLQEQQQPIARSTSVKRPSITAEVQQQPNLNEQQQPDVNKIEKLKDEIRRMFNEMRELAQDDHSIPALDLSPNAESSEVNWSEMSNTYNSYESVSDLQSSDFNHFLERNKFTF</sequence>
<dbReference type="Proteomes" id="UP001461498">
    <property type="component" value="Unassembled WGS sequence"/>
</dbReference>
<gene>
    <name evidence="3" type="ORF">O3M35_006888</name>
</gene>
<feature type="compositionally biased region" description="Polar residues" evidence="2">
    <location>
        <begin position="473"/>
        <end position="487"/>
    </location>
</feature>
<name>A0AAW1DIW1_9HEMI</name>
<evidence type="ECO:0000256" key="2">
    <source>
        <dbReference type="SAM" id="MobiDB-lite"/>
    </source>
</evidence>
<feature type="compositionally biased region" description="Polar residues" evidence="2">
    <location>
        <begin position="508"/>
        <end position="518"/>
    </location>
</feature>
<protein>
    <submittedName>
        <fullName evidence="3">Uncharacterized protein</fullName>
    </submittedName>
</protein>
<feature type="compositionally biased region" description="Low complexity" evidence="2">
    <location>
        <begin position="462"/>
        <end position="472"/>
    </location>
</feature>